<feature type="binding site" evidence="7">
    <location>
        <position position="164"/>
    </location>
    <ligand>
        <name>Zn(2+)</name>
        <dbReference type="ChEBI" id="CHEBI:29105"/>
    </ligand>
</feature>
<name>A0A7W6N804_9HYPH</name>
<gene>
    <name evidence="8" type="ORF">GGR34_002335</name>
</gene>
<comment type="cofactor">
    <cofactor evidence="7">
        <name>Zn(2+)</name>
        <dbReference type="ChEBI" id="CHEBI:29105"/>
    </cofactor>
    <text evidence="7">Binds 1 zinc ion per subunit.</text>
</comment>
<keyword evidence="2" id="KW-0678">Repressor</keyword>
<dbReference type="InterPro" id="IPR002481">
    <property type="entry name" value="FUR"/>
</dbReference>
<evidence type="ECO:0000256" key="2">
    <source>
        <dbReference type="ARBA" id="ARBA00022491"/>
    </source>
</evidence>
<dbReference type="EMBL" id="JACIDC010000007">
    <property type="protein sequence ID" value="MBB4040678.1"/>
    <property type="molecule type" value="Genomic_DNA"/>
</dbReference>
<feature type="binding site" evidence="7">
    <location>
        <position position="121"/>
    </location>
    <ligand>
        <name>Zn(2+)</name>
        <dbReference type="ChEBI" id="CHEBI:29105"/>
    </ligand>
</feature>
<evidence type="ECO:0000256" key="6">
    <source>
        <dbReference type="ARBA" id="ARBA00023163"/>
    </source>
</evidence>
<keyword evidence="3 7" id="KW-0862">Zinc</keyword>
<keyword evidence="4" id="KW-0805">Transcription regulation</keyword>
<dbReference type="Pfam" id="PF01475">
    <property type="entry name" value="FUR"/>
    <property type="match status" value="1"/>
</dbReference>
<proteinExistence type="inferred from homology"/>
<dbReference type="GO" id="GO:0005829">
    <property type="term" value="C:cytosol"/>
    <property type="evidence" value="ECO:0007669"/>
    <property type="project" value="TreeGrafter"/>
</dbReference>
<evidence type="ECO:0000256" key="3">
    <source>
        <dbReference type="ARBA" id="ARBA00022833"/>
    </source>
</evidence>
<evidence type="ECO:0000313" key="8">
    <source>
        <dbReference type="EMBL" id="MBB4040678.1"/>
    </source>
</evidence>
<evidence type="ECO:0000256" key="5">
    <source>
        <dbReference type="ARBA" id="ARBA00023125"/>
    </source>
</evidence>
<evidence type="ECO:0000256" key="7">
    <source>
        <dbReference type="PIRSR" id="PIRSR602481-1"/>
    </source>
</evidence>
<keyword evidence="6" id="KW-0804">Transcription</keyword>
<dbReference type="GO" id="GO:0003700">
    <property type="term" value="F:DNA-binding transcription factor activity"/>
    <property type="evidence" value="ECO:0007669"/>
    <property type="project" value="InterPro"/>
</dbReference>
<dbReference type="AlphaFoldDB" id="A0A7W6N804"/>
<dbReference type="Proteomes" id="UP000519439">
    <property type="component" value="Unassembled WGS sequence"/>
</dbReference>
<dbReference type="GO" id="GO:0000976">
    <property type="term" value="F:transcription cis-regulatory region binding"/>
    <property type="evidence" value="ECO:0007669"/>
    <property type="project" value="TreeGrafter"/>
</dbReference>
<comment type="caution">
    <text evidence="8">The sequence shown here is derived from an EMBL/GenBank/DDBJ whole genome shotgun (WGS) entry which is preliminary data.</text>
</comment>
<protein>
    <submittedName>
        <fullName evidence="8">Fur family zinc uptake transcriptional regulator</fullName>
    </submittedName>
</protein>
<feature type="binding site" evidence="7">
    <location>
        <position position="161"/>
    </location>
    <ligand>
        <name>Zn(2+)</name>
        <dbReference type="ChEBI" id="CHEBI:29105"/>
    </ligand>
</feature>
<dbReference type="SUPFAM" id="SSF46785">
    <property type="entry name" value="Winged helix' DNA-binding domain"/>
    <property type="match status" value="1"/>
</dbReference>
<dbReference type="RefSeq" id="WP_051435260.1">
    <property type="nucleotide sequence ID" value="NZ_JACIDC010000007.1"/>
</dbReference>
<dbReference type="InterPro" id="IPR036388">
    <property type="entry name" value="WH-like_DNA-bd_sf"/>
</dbReference>
<dbReference type="InterPro" id="IPR043135">
    <property type="entry name" value="Fur_C"/>
</dbReference>
<keyword evidence="5" id="KW-0238">DNA-binding</keyword>
<comment type="similarity">
    <text evidence="1">Belongs to the Fur family.</text>
</comment>
<dbReference type="GO" id="GO:0045892">
    <property type="term" value="P:negative regulation of DNA-templated transcription"/>
    <property type="evidence" value="ECO:0007669"/>
    <property type="project" value="TreeGrafter"/>
</dbReference>
<evidence type="ECO:0000256" key="1">
    <source>
        <dbReference type="ARBA" id="ARBA00007957"/>
    </source>
</evidence>
<dbReference type="InterPro" id="IPR036390">
    <property type="entry name" value="WH_DNA-bd_sf"/>
</dbReference>
<evidence type="ECO:0000256" key="4">
    <source>
        <dbReference type="ARBA" id="ARBA00023015"/>
    </source>
</evidence>
<feature type="binding site" evidence="7">
    <location>
        <position position="124"/>
    </location>
    <ligand>
        <name>Zn(2+)</name>
        <dbReference type="ChEBI" id="CHEBI:29105"/>
    </ligand>
</feature>
<evidence type="ECO:0000313" key="9">
    <source>
        <dbReference type="Proteomes" id="UP000519439"/>
    </source>
</evidence>
<keyword evidence="9" id="KW-1185">Reference proteome</keyword>
<dbReference type="Gene3D" id="3.30.1490.190">
    <property type="match status" value="1"/>
</dbReference>
<accession>A0A7W6N804</accession>
<dbReference type="Gene3D" id="1.10.10.10">
    <property type="entry name" value="Winged helix-like DNA-binding domain superfamily/Winged helix DNA-binding domain"/>
    <property type="match status" value="1"/>
</dbReference>
<dbReference type="PANTHER" id="PTHR33202:SF6">
    <property type="entry name" value="ZINC UPTAKE REGULATION PROTEIN"/>
    <property type="match status" value="1"/>
</dbReference>
<dbReference type="PANTHER" id="PTHR33202">
    <property type="entry name" value="ZINC UPTAKE REGULATION PROTEIN"/>
    <property type="match status" value="1"/>
</dbReference>
<sequence length="168" mass="18364">MVHSPSPQHRIPAKSPRFPAANASETVKQTLVEMEALCRARRARLTPIRRRVLEVLLCSQKPLGAYDLASALASHGRRMAPITVYRALDFLIEQGLAHRIASRNAYVAGTGNRGTTAFLVCESCGDATEIASPEVAATVLKVLTERGYQPHARILEITGRCAHCQDIH</sequence>
<organism evidence="8 9">
    <name type="scientific">Microvirga flocculans</name>
    <dbReference type="NCBI Taxonomy" id="217168"/>
    <lineage>
        <taxon>Bacteria</taxon>
        <taxon>Pseudomonadati</taxon>
        <taxon>Pseudomonadota</taxon>
        <taxon>Alphaproteobacteria</taxon>
        <taxon>Hyphomicrobiales</taxon>
        <taxon>Methylobacteriaceae</taxon>
        <taxon>Microvirga</taxon>
    </lineage>
</organism>
<reference evidence="8 9" key="1">
    <citation type="submission" date="2020-08" db="EMBL/GenBank/DDBJ databases">
        <title>Genomic Encyclopedia of Type Strains, Phase IV (KMG-IV): sequencing the most valuable type-strain genomes for metagenomic binning, comparative biology and taxonomic classification.</title>
        <authorList>
            <person name="Goeker M."/>
        </authorList>
    </citation>
    <scope>NUCLEOTIDE SEQUENCE [LARGE SCALE GENOMIC DNA]</scope>
    <source>
        <strain evidence="8 9">DSM 15743</strain>
    </source>
</reference>
<dbReference type="GO" id="GO:1900376">
    <property type="term" value="P:regulation of secondary metabolite biosynthetic process"/>
    <property type="evidence" value="ECO:0007669"/>
    <property type="project" value="TreeGrafter"/>
</dbReference>
<keyword evidence="7" id="KW-0479">Metal-binding</keyword>
<dbReference type="GO" id="GO:0008270">
    <property type="term" value="F:zinc ion binding"/>
    <property type="evidence" value="ECO:0007669"/>
    <property type="project" value="TreeGrafter"/>
</dbReference>